<gene>
    <name evidence="2" type="ORF">DPQ25_07205</name>
</gene>
<protein>
    <recommendedName>
        <fullName evidence="4">YbbR-like domain-containing protein</fullName>
    </recommendedName>
</protein>
<name>A0A328UII0_9FIRM</name>
<dbReference type="Pfam" id="PF07949">
    <property type="entry name" value="YbbR"/>
    <property type="match status" value="1"/>
</dbReference>
<dbReference type="Gene3D" id="2.170.120.40">
    <property type="entry name" value="YbbR-like domain"/>
    <property type="match status" value="2"/>
</dbReference>
<keyword evidence="1" id="KW-0472">Membrane</keyword>
<evidence type="ECO:0008006" key="4">
    <source>
        <dbReference type="Google" id="ProtNLM"/>
    </source>
</evidence>
<keyword evidence="1" id="KW-0812">Transmembrane</keyword>
<accession>A0A328UII0</accession>
<dbReference type="InterPro" id="IPR012505">
    <property type="entry name" value="YbbR"/>
</dbReference>
<feature type="transmembrane region" description="Helical" evidence="1">
    <location>
        <begin position="21"/>
        <end position="42"/>
    </location>
</feature>
<dbReference type="PANTHER" id="PTHR37804:SF1">
    <property type="entry name" value="CDAA REGULATORY PROTEIN CDAR"/>
    <property type="match status" value="1"/>
</dbReference>
<dbReference type="AlphaFoldDB" id="A0A328UII0"/>
<evidence type="ECO:0000313" key="2">
    <source>
        <dbReference type="EMBL" id="RAQ29263.1"/>
    </source>
</evidence>
<keyword evidence="1" id="KW-1133">Transmembrane helix</keyword>
<organism evidence="2 3">
    <name type="scientific">Hydrogeniiclostridium mannosilyticum</name>
    <dbReference type="NCBI Taxonomy" id="2764322"/>
    <lineage>
        <taxon>Bacteria</taxon>
        <taxon>Bacillati</taxon>
        <taxon>Bacillota</taxon>
        <taxon>Clostridia</taxon>
        <taxon>Eubacteriales</taxon>
        <taxon>Acutalibacteraceae</taxon>
        <taxon>Hydrogeniiclostridium</taxon>
    </lineage>
</organism>
<reference evidence="2 3" key="1">
    <citation type="submission" date="2018-06" db="EMBL/GenBank/DDBJ databases">
        <title>Noncontiguous genome sequence of Ruminococcaceae bacterium ASD2818.</title>
        <authorList>
            <person name="Chaplin A.V."/>
            <person name="Sokolova S.R."/>
            <person name="Kochetkova T.O."/>
            <person name="Goltsov A.Y."/>
            <person name="Trofimov D.Y."/>
            <person name="Efimov B.A."/>
        </authorList>
    </citation>
    <scope>NUCLEOTIDE SEQUENCE [LARGE SCALE GENOMIC DNA]</scope>
    <source>
        <strain evidence="2 3">ASD2818</strain>
    </source>
</reference>
<evidence type="ECO:0000256" key="1">
    <source>
        <dbReference type="SAM" id="Phobius"/>
    </source>
</evidence>
<dbReference type="InterPro" id="IPR053154">
    <property type="entry name" value="c-di-AMP_regulator"/>
</dbReference>
<evidence type="ECO:0000313" key="3">
    <source>
        <dbReference type="Proteomes" id="UP000249377"/>
    </source>
</evidence>
<dbReference type="PANTHER" id="PTHR37804">
    <property type="entry name" value="CDAA REGULATORY PROTEIN CDAR"/>
    <property type="match status" value="1"/>
</dbReference>
<keyword evidence="3" id="KW-1185">Reference proteome</keyword>
<dbReference type="EMBL" id="QLYR01000003">
    <property type="protein sequence ID" value="RAQ29263.1"/>
    <property type="molecule type" value="Genomic_DNA"/>
</dbReference>
<comment type="caution">
    <text evidence="2">The sequence shown here is derived from an EMBL/GenBank/DDBJ whole genome shotgun (WGS) entry which is preliminary data.</text>
</comment>
<sequence>MNKTAEKKARKKKSFHIGGLFYNNKFVMAFSLLAALILWFFMAFNNTENFPVVIRDVPATIQLPESAQGTGLKVFTPTEQKVTVYLKGNSLSVRSIKAEDIEVTTQVQQAVSGPGSYLATLNVRFKGYVTDVEIDKVEPSILTLDVDYSAEKSFPISTTGVTASTAENYFISEATASPDSVTISGPKTAVDNISKVITDEIDLGNIQESKKFTSNLTLLDANGNQIEDDRLTLSAEKAEVTLPVLLRKSVPFVVNFTNQPAGLVLGADAVKISPSQIELAGTEELFAANQAINLDPIDFSSISPDNNTFEVPISLPSGFRNLRSVNSVQVTLNLEGYTTKRLVVSNFKTNNVENGYTASVLSDSVAIIVVGPEDQLEDLTADNIIGQVDLSGKEVAGHTEAPVSFGISGGTKCWAYGVYTVNVSLQKQ</sequence>
<dbReference type="Proteomes" id="UP000249377">
    <property type="component" value="Unassembled WGS sequence"/>
</dbReference>
<dbReference type="Gene3D" id="2.170.120.30">
    <property type="match status" value="2"/>
</dbReference>
<dbReference type="RefSeq" id="WP_112332494.1">
    <property type="nucleotide sequence ID" value="NZ_JADPHD010000007.1"/>
</dbReference>
<proteinExistence type="predicted"/>